<gene>
    <name evidence="1" type="ORF">NM208_g2863</name>
</gene>
<sequence>MGSSSMQPDSAPTVDTIDNQLASLKEAANNSTKAKGVPQTGNPSQIIQDDIELLKPEYRNVAGHVRRTQQSNTSMAQPPPRNPQRATLARPLRPSDSQKRGKGTLRDGDNSDSESDRDSNRKRQRDEDGGTLRSPRPRKTEPGDMPQRLMPNYDEEDAKRMKLHRVLKDIESEGKRIRESRAHNRRQAPKWKADLVSHVSQHETLRTPCEEEDSQIQKEKMLGNIRAWQSKMQTFLDEALYGDVEEKLLEEGQSGIGAGKPLDYLEDVLLQVESGIYQRCSNCGFYAPNDADSQALMGDELDLVATVVAFCRNLWCYVSGIRDVNKQSITAAASRFVEKNCNSSKDTRVARDIKALEDAYMLTLRDGFVDMFLKDRQFLWRPRGEQSLESVRAIRFSRRKGHLTSEYMDWAISAADLEEVEKCCARMQQEIRAETIRTYKETMRSVTEITQEFCPNLVRPGLVSLVLFKGSYAATIRDVSDAELREMGWHIDQRAELRYWRYTVDERVDGQSGIAKMTIFKISMDDEVMGMWVPYGLEHADIHDSQSCGAKWC</sequence>
<comment type="caution">
    <text evidence="1">The sequence shown here is derived from an EMBL/GenBank/DDBJ whole genome shotgun (WGS) entry which is preliminary data.</text>
</comment>
<evidence type="ECO:0000313" key="2">
    <source>
        <dbReference type="Proteomes" id="UP001148629"/>
    </source>
</evidence>
<dbReference type="EMBL" id="JANRMS010000179">
    <property type="protein sequence ID" value="KAJ3544790.1"/>
    <property type="molecule type" value="Genomic_DNA"/>
</dbReference>
<dbReference type="Proteomes" id="UP001148629">
    <property type="component" value="Unassembled WGS sequence"/>
</dbReference>
<name>A0ACC1SRI0_9HYPO</name>
<organism evidence="1 2">
    <name type="scientific">Fusarium decemcellulare</name>
    <dbReference type="NCBI Taxonomy" id="57161"/>
    <lineage>
        <taxon>Eukaryota</taxon>
        <taxon>Fungi</taxon>
        <taxon>Dikarya</taxon>
        <taxon>Ascomycota</taxon>
        <taxon>Pezizomycotina</taxon>
        <taxon>Sordariomycetes</taxon>
        <taxon>Hypocreomycetidae</taxon>
        <taxon>Hypocreales</taxon>
        <taxon>Nectriaceae</taxon>
        <taxon>Fusarium</taxon>
        <taxon>Fusarium decemcellulare species complex</taxon>
    </lineage>
</organism>
<protein>
    <submittedName>
        <fullName evidence="1">Uncharacterized protein</fullName>
    </submittedName>
</protein>
<reference evidence="1" key="1">
    <citation type="submission" date="2022-08" db="EMBL/GenBank/DDBJ databases">
        <title>Genome Sequence of Fusarium decemcellulare.</title>
        <authorList>
            <person name="Buettner E."/>
        </authorList>
    </citation>
    <scope>NUCLEOTIDE SEQUENCE</scope>
    <source>
        <strain evidence="1">Babe19</strain>
    </source>
</reference>
<evidence type="ECO:0000313" key="1">
    <source>
        <dbReference type="EMBL" id="KAJ3544790.1"/>
    </source>
</evidence>
<accession>A0ACC1SRI0</accession>
<proteinExistence type="predicted"/>
<keyword evidence="2" id="KW-1185">Reference proteome</keyword>